<proteinExistence type="inferred from homology"/>
<dbReference type="PANTHER" id="PTHR11119">
    <property type="entry name" value="XANTHINE-URACIL / VITAMIN C PERMEASE FAMILY MEMBER"/>
    <property type="match status" value="1"/>
</dbReference>
<keyword evidence="2" id="KW-1133">Transmembrane helix</keyword>
<keyword evidence="4" id="KW-1185">Reference proteome</keyword>
<keyword evidence="2" id="KW-0472">Membrane</keyword>
<evidence type="ECO:0000313" key="4">
    <source>
        <dbReference type="Proteomes" id="UP000265520"/>
    </source>
</evidence>
<name>A0A392Q1T3_9FABA</name>
<organism evidence="3 4">
    <name type="scientific">Trifolium medium</name>
    <dbReference type="NCBI Taxonomy" id="97028"/>
    <lineage>
        <taxon>Eukaryota</taxon>
        <taxon>Viridiplantae</taxon>
        <taxon>Streptophyta</taxon>
        <taxon>Embryophyta</taxon>
        <taxon>Tracheophyta</taxon>
        <taxon>Spermatophyta</taxon>
        <taxon>Magnoliopsida</taxon>
        <taxon>eudicotyledons</taxon>
        <taxon>Gunneridae</taxon>
        <taxon>Pentapetalae</taxon>
        <taxon>rosids</taxon>
        <taxon>fabids</taxon>
        <taxon>Fabales</taxon>
        <taxon>Fabaceae</taxon>
        <taxon>Papilionoideae</taxon>
        <taxon>50 kb inversion clade</taxon>
        <taxon>NPAAA clade</taxon>
        <taxon>Hologalegina</taxon>
        <taxon>IRL clade</taxon>
        <taxon>Trifolieae</taxon>
        <taxon>Trifolium</taxon>
    </lineage>
</organism>
<keyword evidence="2" id="KW-0812">Transmembrane</keyword>
<reference evidence="3 4" key="1">
    <citation type="journal article" date="2018" name="Front. Plant Sci.">
        <title>Red Clover (Trifolium pratense) and Zigzag Clover (T. medium) - A Picture of Genomic Similarities and Differences.</title>
        <authorList>
            <person name="Dluhosova J."/>
            <person name="Istvanek J."/>
            <person name="Nedelnik J."/>
            <person name="Repkova J."/>
        </authorList>
    </citation>
    <scope>NUCLEOTIDE SEQUENCE [LARGE SCALE GENOMIC DNA]</scope>
    <source>
        <strain evidence="4">cv. 10/8</strain>
        <tissue evidence="3">Leaf</tissue>
    </source>
</reference>
<feature type="non-terminal residue" evidence="3">
    <location>
        <position position="56"/>
    </location>
</feature>
<accession>A0A392Q1T3</accession>
<evidence type="ECO:0000313" key="3">
    <source>
        <dbReference type="EMBL" id="MCI17852.1"/>
    </source>
</evidence>
<comment type="similarity">
    <text evidence="1">Belongs to the nucleobase:cation symporter-2 (NCS2) (TC 2.A.40) family.</text>
</comment>
<evidence type="ECO:0000256" key="2">
    <source>
        <dbReference type="SAM" id="Phobius"/>
    </source>
</evidence>
<dbReference type="AlphaFoldDB" id="A0A392Q1T3"/>
<comment type="caution">
    <text evidence="3">The sequence shown here is derived from an EMBL/GenBank/DDBJ whole genome shotgun (WGS) entry which is preliminary data.</text>
</comment>
<protein>
    <submittedName>
        <fullName evidence="3">Nucleobase-ascorbate transporter 6-like isoform X1</fullName>
    </submittedName>
</protein>
<sequence length="56" mass="6072">MMQAQLISFFRFLSPLSAVPLVSLVGFGLYELGFPGVAQCVEIGLPELVLLVFVSQ</sequence>
<dbReference type="Proteomes" id="UP000265520">
    <property type="component" value="Unassembled WGS sequence"/>
</dbReference>
<feature type="transmembrane region" description="Helical" evidence="2">
    <location>
        <begin position="12"/>
        <end position="30"/>
    </location>
</feature>
<evidence type="ECO:0000256" key="1">
    <source>
        <dbReference type="ARBA" id="ARBA00008821"/>
    </source>
</evidence>
<dbReference type="EMBL" id="LXQA010107305">
    <property type="protein sequence ID" value="MCI17852.1"/>
    <property type="molecule type" value="Genomic_DNA"/>
</dbReference>